<evidence type="ECO:0000313" key="4">
    <source>
        <dbReference type="Proteomes" id="UP000626220"/>
    </source>
</evidence>
<dbReference type="Gene3D" id="3.40.630.150">
    <property type="entry name" value="Malonyl-CoA decarboxylase, catalytic domain"/>
    <property type="match status" value="2"/>
</dbReference>
<reference evidence="3" key="2">
    <citation type="submission" date="2020-09" db="EMBL/GenBank/DDBJ databases">
        <authorList>
            <person name="Sun Q."/>
            <person name="Kim S."/>
        </authorList>
    </citation>
    <scope>NUCLEOTIDE SEQUENCE</scope>
    <source>
        <strain evidence="3">KCTC 42650</strain>
    </source>
</reference>
<sequence length="413" mass="44931">MSLLSGVLATLFSRNTPWRLGGAPDTRSTEALIADLLSGNGEISGMTTAAQILDRYGALDDAGKLAFFDHLAGDLGIDITQVRAALDAFEAEPGQAAYGAFLQAAEPKRQELARRLNRVPGATPQLVAMRADLLRLIPRSDPRSRIDLDFQHLFSSWFNRGFLVLRRINWQSPAHILEKIIAYEAVHTIHSWDDLRRRVEPSDRRCFAFFHPAMPDEPLIFVEVALTKGIPGSVQRLLTEERAPLAAEEADTAVFYSISNCQAGLAGISFGNSLIKQVTEDLAAELPGLGTFVTLSPIPTLTRWMAEEGIDPATLDSEGLRAVAAQFLLTAKRGDGMPYDPVARFHLGNGAYVHAVHAGADLSEKGLAESAGAMVNYRYEAENFAENHEKFASHKEVVASKAVRALVKTSVAA</sequence>
<dbReference type="InterPro" id="IPR042303">
    <property type="entry name" value="Malonyl_CoA_deC_C_sf"/>
</dbReference>
<evidence type="ECO:0000259" key="2">
    <source>
        <dbReference type="Pfam" id="PF17408"/>
    </source>
</evidence>
<dbReference type="Pfam" id="PF05292">
    <property type="entry name" value="MCD"/>
    <property type="match status" value="2"/>
</dbReference>
<organism evidence="3 4">
    <name type="scientific">Seohaeicola zhoushanensis</name>
    <dbReference type="NCBI Taxonomy" id="1569283"/>
    <lineage>
        <taxon>Bacteria</taxon>
        <taxon>Pseudomonadati</taxon>
        <taxon>Pseudomonadota</taxon>
        <taxon>Alphaproteobacteria</taxon>
        <taxon>Rhodobacterales</taxon>
        <taxon>Roseobacteraceae</taxon>
        <taxon>Seohaeicola</taxon>
    </lineage>
</organism>
<accession>A0A8J3H049</accession>
<comment type="caution">
    <text evidence="3">The sequence shown here is derived from an EMBL/GenBank/DDBJ whole genome shotgun (WGS) entry which is preliminary data.</text>
</comment>
<dbReference type="GO" id="GO:0050080">
    <property type="term" value="F:malonyl-CoA decarboxylase activity"/>
    <property type="evidence" value="ECO:0007669"/>
    <property type="project" value="InterPro"/>
</dbReference>
<gene>
    <name evidence="3" type="ORF">GCM10017056_40440</name>
</gene>
<reference evidence="3" key="1">
    <citation type="journal article" date="2014" name="Int. J. Syst. Evol. Microbiol.">
        <title>Complete genome sequence of Corynebacterium casei LMG S-19264T (=DSM 44701T), isolated from a smear-ripened cheese.</title>
        <authorList>
            <consortium name="US DOE Joint Genome Institute (JGI-PGF)"/>
            <person name="Walter F."/>
            <person name="Albersmeier A."/>
            <person name="Kalinowski J."/>
            <person name="Ruckert C."/>
        </authorList>
    </citation>
    <scope>NUCLEOTIDE SEQUENCE</scope>
    <source>
        <strain evidence="3">KCTC 42650</strain>
    </source>
</reference>
<dbReference type="InterPro" id="IPR038351">
    <property type="entry name" value="MCD_N_sf"/>
</dbReference>
<name>A0A8J3H049_9RHOB</name>
<evidence type="ECO:0000259" key="1">
    <source>
        <dbReference type="Pfam" id="PF05292"/>
    </source>
</evidence>
<dbReference type="AlphaFoldDB" id="A0A8J3H049"/>
<dbReference type="PANTHER" id="PTHR28641:SF1">
    <property type="entry name" value="MALONYL-COA DECARBOXYLASE, MITOCHONDRIAL"/>
    <property type="match status" value="1"/>
</dbReference>
<dbReference type="InterPro" id="IPR007956">
    <property type="entry name" value="Malonyl_CoA_deC_C"/>
</dbReference>
<dbReference type="RefSeq" id="WP_189681935.1">
    <property type="nucleotide sequence ID" value="NZ_BNCJ01000016.1"/>
</dbReference>
<feature type="domain" description="Malonyl-CoA decarboxylase N-terminal" evidence="2">
    <location>
        <begin position="76"/>
        <end position="158"/>
    </location>
</feature>
<dbReference type="EMBL" id="BNCJ01000016">
    <property type="protein sequence ID" value="GHF65127.1"/>
    <property type="molecule type" value="Genomic_DNA"/>
</dbReference>
<dbReference type="Gene3D" id="1.20.140.90">
    <property type="entry name" value="Malonyl-CoA decarboxylase, oligemerization domain"/>
    <property type="match status" value="1"/>
</dbReference>
<dbReference type="Proteomes" id="UP000626220">
    <property type="component" value="Unassembled WGS sequence"/>
</dbReference>
<dbReference type="GO" id="GO:0006633">
    <property type="term" value="P:fatty acid biosynthetic process"/>
    <property type="evidence" value="ECO:0007669"/>
    <property type="project" value="InterPro"/>
</dbReference>
<dbReference type="Pfam" id="PF17408">
    <property type="entry name" value="MCD_N"/>
    <property type="match status" value="1"/>
</dbReference>
<keyword evidence="4" id="KW-1185">Reference proteome</keyword>
<evidence type="ECO:0000313" key="3">
    <source>
        <dbReference type="EMBL" id="GHF65127.1"/>
    </source>
</evidence>
<feature type="domain" description="Malonyl-CoA decarboxylase C-terminal" evidence="1">
    <location>
        <begin position="161"/>
        <end position="310"/>
    </location>
</feature>
<dbReference type="InterPro" id="IPR035372">
    <property type="entry name" value="MCD_N"/>
</dbReference>
<proteinExistence type="predicted"/>
<protein>
    <submittedName>
        <fullName evidence="3">Decarboxylase</fullName>
    </submittedName>
</protein>
<feature type="domain" description="Malonyl-CoA decarboxylase C-terminal" evidence="1">
    <location>
        <begin position="319"/>
        <end position="380"/>
    </location>
</feature>
<dbReference type="PANTHER" id="PTHR28641">
    <property type="match status" value="1"/>
</dbReference>
<dbReference type="InterPro" id="IPR038917">
    <property type="entry name" value="Malonyl_CoA_deC"/>
</dbReference>